<gene>
    <name evidence="2" type="ORF">B0H15DRAFT_958505</name>
</gene>
<dbReference type="AlphaFoldDB" id="A0AAD6TKF1"/>
<dbReference type="EMBL" id="JARJCN010000176">
    <property type="protein sequence ID" value="KAJ7065893.1"/>
    <property type="molecule type" value="Genomic_DNA"/>
</dbReference>
<feature type="region of interest" description="Disordered" evidence="1">
    <location>
        <begin position="1"/>
        <end position="110"/>
    </location>
</feature>
<feature type="region of interest" description="Disordered" evidence="1">
    <location>
        <begin position="649"/>
        <end position="706"/>
    </location>
</feature>
<feature type="region of interest" description="Disordered" evidence="1">
    <location>
        <begin position="257"/>
        <end position="346"/>
    </location>
</feature>
<reference evidence="2" key="1">
    <citation type="submission" date="2023-03" db="EMBL/GenBank/DDBJ databases">
        <title>Massive genome expansion in bonnet fungi (Mycena s.s.) driven by repeated elements and novel gene families across ecological guilds.</title>
        <authorList>
            <consortium name="Lawrence Berkeley National Laboratory"/>
            <person name="Harder C.B."/>
            <person name="Miyauchi S."/>
            <person name="Viragh M."/>
            <person name="Kuo A."/>
            <person name="Thoen E."/>
            <person name="Andreopoulos B."/>
            <person name="Lu D."/>
            <person name="Skrede I."/>
            <person name="Drula E."/>
            <person name="Henrissat B."/>
            <person name="Morin E."/>
            <person name="Kohler A."/>
            <person name="Barry K."/>
            <person name="LaButti K."/>
            <person name="Morin E."/>
            <person name="Salamov A."/>
            <person name="Lipzen A."/>
            <person name="Mereny Z."/>
            <person name="Hegedus B."/>
            <person name="Baldrian P."/>
            <person name="Stursova M."/>
            <person name="Weitz H."/>
            <person name="Taylor A."/>
            <person name="Grigoriev I.V."/>
            <person name="Nagy L.G."/>
            <person name="Martin F."/>
            <person name="Kauserud H."/>
        </authorList>
    </citation>
    <scope>NUCLEOTIDE SEQUENCE</scope>
    <source>
        <strain evidence="2">CBHHK173m</strain>
    </source>
</reference>
<comment type="caution">
    <text evidence="2">The sequence shown here is derived from an EMBL/GenBank/DDBJ whole genome shotgun (WGS) entry which is preliminary data.</text>
</comment>
<proteinExistence type="predicted"/>
<accession>A0AAD6TKF1</accession>
<protein>
    <submittedName>
        <fullName evidence="2">Uncharacterized protein</fullName>
    </submittedName>
</protein>
<dbReference type="Proteomes" id="UP001222325">
    <property type="component" value="Unassembled WGS sequence"/>
</dbReference>
<evidence type="ECO:0000313" key="3">
    <source>
        <dbReference type="Proteomes" id="UP001222325"/>
    </source>
</evidence>
<organism evidence="2 3">
    <name type="scientific">Mycena belliarum</name>
    <dbReference type="NCBI Taxonomy" id="1033014"/>
    <lineage>
        <taxon>Eukaryota</taxon>
        <taxon>Fungi</taxon>
        <taxon>Dikarya</taxon>
        <taxon>Basidiomycota</taxon>
        <taxon>Agaricomycotina</taxon>
        <taxon>Agaricomycetes</taxon>
        <taxon>Agaricomycetidae</taxon>
        <taxon>Agaricales</taxon>
        <taxon>Marasmiineae</taxon>
        <taxon>Mycenaceae</taxon>
        <taxon>Mycena</taxon>
    </lineage>
</organism>
<sequence>MAGTDGAPNPADLSGASAPFLSAQSQRSDQAGASSSSANPPEVQPRAHARVKVQRDNNGVHYLLDPITGNRYDVSDDESIPLSPERSDRPPPQRTSTSMDTVSDESDLSGNMVPSEAILAALVTDLRSAPLTDAQLDRFGTLRTILSTTRTALLTTTGIVIGQRTNFENASTAIRELRDEMSDRIDALGDDVVASQQQLEQSLENNLRILRAVGATEEQLAQLSEAVARGRNDPSAPITIRPVVPRPEAIRTPLGEVQQQVDSALPPRGPNESNEDFVRRSNATLERRIRMTETFTPPQFRTEPIRPVAPERPTSHDDRPAAPPRAAPHDDRADAPLRQAPFVGPGHHDDRANAAPRQAHFIDNSSISTYGRPLLGRPIRTMLGSSTRLRSSPSTVAPTGINQSASGYITTQSATAGAETVFEVFAAEKGEEIRRIIDRHLGEAMEPPPRAPKLNSPPHYRGEDDDAMFMPWLGKTCTWLQGYGLGGPRYNSHRILYLKSALDGHALEWFANEVEPSDRDSIIPYEFDEIICAMHRRFVTSATAQRATKEFEAVRFDATRGIEYLIGELIRTANRMREPPSDFTIRQRFMRLIPASVHDELIRRGLFPEYADLELLKNHARAWIEAQGQMRGAGSNGPLSQARITSAASTARTGRGALPSRPGTRAPTQRVATSISQVNPVTGNRTATTSDLRPRGVPATTRPSSTRTCFGCGQVGHIQTDPRCPKYNESASSRPRIGAQRVPESYTDGNVDVVNDDLDAIPEDTPGDYDEGLWGGSQYEADELRDHDYPAEDDDDDPNAAPEMGEIFDDEEHQEVRVGAMRSFSIRVETTGDQALPETINSGLVSPPKIALVDLDTYRLDVPDVSDLAPWTPGLELRYRAILDAPFVGEIPSARLAAAFSAAHAYDDEPLNGYELAEQGAIEAITR</sequence>
<name>A0AAD6TKF1_9AGAR</name>
<feature type="compositionally biased region" description="Polar residues" evidence="1">
    <location>
        <begin position="666"/>
        <end position="691"/>
    </location>
</feature>
<evidence type="ECO:0000313" key="2">
    <source>
        <dbReference type="EMBL" id="KAJ7065893.1"/>
    </source>
</evidence>
<evidence type="ECO:0000256" key="1">
    <source>
        <dbReference type="SAM" id="MobiDB-lite"/>
    </source>
</evidence>
<feature type="compositionally biased region" description="Polar residues" evidence="1">
    <location>
        <begin position="22"/>
        <end position="39"/>
    </location>
</feature>
<keyword evidence="3" id="KW-1185">Reference proteome</keyword>